<dbReference type="FunFam" id="3.30.70.940:FF:000002">
    <property type="entry name" value="Transcription termination/antitermination protein NusG"/>
    <property type="match status" value="1"/>
</dbReference>
<evidence type="ECO:0000313" key="10">
    <source>
        <dbReference type="EMBL" id="RHW48083.1"/>
    </source>
</evidence>
<dbReference type="AlphaFoldDB" id="A0A417ZBT4"/>
<dbReference type="SMART" id="SM00738">
    <property type="entry name" value="NGN"/>
    <property type="match status" value="1"/>
</dbReference>
<dbReference type="InterPro" id="IPR043425">
    <property type="entry name" value="NusG-like"/>
</dbReference>
<evidence type="ECO:0000256" key="3">
    <source>
        <dbReference type="ARBA" id="ARBA00023015"/>
    </source>
</evidence>
<gene>
    <name evidence="5 10" type="primary">nusG</name>
    <name evidence="10" type="ORF">D1832_01200</name>
</gene>
<dbReference type="EMBL" id="QWLM01000001">
    <property type="protein sequence ID" value="RHW48083.1"/>
    <property type="molecule type" value="Genomic_DNA"/>
</dbReference>
<comment type="caution">
    <text evidence="10">The sequence shown here is derived from an EMBL/GenBank/DDBJ whole genome shotgun (WGS) entry which is preliminary data.</text>
</comment>
<dbReference type="InterPro" id="IPR008991">
    <property type="entry name" value="Translation_prot_SH3-like_sf"/>
</dbReference>
<dbReference type="Pfam" id="PF02357">
    <property type="entry name" value="NusG"/>
    <property type="match status" value="1"/>
</dbReference>
<dbReference type="GO" id="GO:0032784">
    <property type="term" value="P:regulation of DNA-templated transcription elongation"/>
    <property type="evidence" value="ECO:0007669"/>
    <property type="project" value="InterPro"/>
</dbReference>
<sequence>MTEQNPEQLSPAAREEAEYAADAAQTPDADLTPELGEIGKLPTADEADEENAARTEDEASASEDGADEAAVDPREAFIADLKSQFGDWYVIHSYAGYEKRVKTNLEQRITSLNMEDYIFQSEVPIEEYTEIRNGQKKSGTRVRMPGYVLVRMDLTDESWGAVRHTPGVTGFVGNAHQPSPLSIDEVVTMLNPTFDEPEKASDAAATGGAKGGSGTAPVAVDFTVGESVTVMEGPFETLPATISEINADTAKLKVLVSIFGRETPVELGFNQVAKI</sequence>
<evidence type="ECO:0000259" key="9">
    <source>
        <dbReference type="SMART" id="SM00738"/>
    </source>
</evidence>
<dbReference type="CDD" id="cd06091">
    <property type="entry name" value="KOW_NusG"/>
    <property type="match status" value="1"/>
</dbReference>
<evidence type="ECO:0000256" key="6">
    <source>
        <dbReference type="NCBIfam" id="TIGR00922"/>
    </source>
</evidence>
<dbReference type="Proteomes" id="UP000285376">
    <property type="component" value="Unassembled WGS sequence"/>
</dbReference>
<dbReference type="Gene3D" id="3.30.70.940">
    <property type="entry name" value="NusG, N-terminal domain"/>
    <property type="match status" value="1"/>
</dbReference>
<protein>
    <recommendedName>
        <fullName evidence="5 6">Transcription termination/antitermination protein NusG</fullName>
    </recommendedName>
</protein>
<dbReference type="RefSeq" id="WP_118912248.1">
    <property type="nucleotide sequence ID" value="NZ_CBCRVH010000001.1"/>
</dbReference>
<dbReference type="GO" id="GO:0031564">
    <property type="term" value="P:transcription antitermination"/>
    <property type="evidence" value="ECO:0007669"/>
    <property type="project" value="UniProtKB-UniRule"/>
</dbReference>
<feature type="region of interest" description="Disordered" evidence="8">
    <location>
        <begin position="1"/>
        <end position="70"/>
    </location>
</feature>
<evidence type="ECO:0000256" key="5">
    <source>
        <dbReference type="HAMAP-Rule" id="MF_00948"/>
    </source>
</evidence>
<dbReference type="PANTHER" id="PTHR30265">
    <property type="entry name" value="RHO-INTERACTING TRANSCRIPTION TERMINATION FACTOR NUSG"/>
    <property type="match status" value="1"/>
</dbReference>
<dbReference type="InterPro" id="IPR015869">
    <property type="entry name" value="Transcrpt_antiterm_NusG_bac_CS"/>
</dbReference>
<accession>A0A417ZBT4</accession>
<feature type="domain" description="NusG-like N-terminal" evidence="9">
    <location>
        <begin position="85"/>
        <end position="193"/>
    </location>
</feature>
<dbReference type="PRINTS" id="PR00338">
    <property type="entry name" value="NUSGTNSCPFCT"/>
</dbReference>
<dbReference type="InterPro" id="IPR036735">
    <property type="entry name" value="NGN_dom_sf"/>
</dbReference>
<evidence type="ECO:0000256" key="4">
    <source>
        <dbReference type="ARBA" id="ARBA00023163"/>
    </source>
</evidence>
<dbReference type="PROSITE" id="PS01014">
    <property type="entry name" value="NUSG"/>
    <property type="match status" value="1"/>
</dbReference>
<feature type="compositionally biased region" description="Low complexity" evidence="8">
    <location>
        <begin position="20"/>
        <end position="30"/>
    </location>
</feature>
<comment type="function">
    <text evidence="5 7">Participates in transcription elongation, termination and antitermination.</text>
</comment>
<dbReference type="InterPro" id="IPR047050">
    <property type="entry name" value="NGN"/>
</dbReference>
<dbReference type="CDD" id="cd09891">
    <property type="entry name" value="NGN_Bact_1"/>
    <property type="match status" value="1"/>
</dbReference>
<dbReference type="GO" id="GO:0005829">
    <property type="term" value="C:cytosol"/>
    <property type="evidence" value="ECO:0007669"/>
    <property type="project" value="UniProtKB-ARBA"/>
</dbReference>
<keyword evidence="3 5" id="KW-0805">Transcription regulation</keyword>
<dbReference type="PANTHER" id="PTHR30265:SF2">
    <property type="entry name" value="TRANSCRIPTION TERMINATION_ANTITERMINATION PROTEIN NUSG"/>
    <property type="match status" value="1"/>
</dbReference>
<keyword evidence="2 5" id="KW-0889">Transcription antitermination</keyword>
<proteinExistence type="inferred from homology"/>
<evidence type="ECO:0000256" key="1">
    <source>
        <dbReference type="ARBA" id="ARBA00022472"/>
    </source>
</evidence>
<evidence type="ECO:0000256" key="2">
    <source>
        <dbReference type="ARBA" id="ARBA00022814"/>
    </source>
</evidence>
<evidence type="ECO:0000313" key="11">
    <source>
        <dbReference type="Proteomes" id="UP000285376"/>
    </source>
</evidence>
<feature type="compositionally biased region" description="Acidic residues" evidence="8">
    <location>
        <begin position="58"/>
        <end position="70"/>
    </location>
</feature>
<dbReference type="GO" id="GO:0006354">
    <property type="term" value="P:DNA-templated transcription elongation"/>
    <property type="evidence" value="ECO:0007669"/>
    <property type="project" value="UniProtKB-UniRule"/>
</dbReference>
<evidence type="ECO:0000256" key="8">
    <source>
        <dbReference type="SAM" id="MobiDB-lite"/>
    </source>
</evidence>
<keyword evidence="1 5" id="KW-0806">Transcription termination</keyword>
<dbReference type="SUPFAM" id="SSF50104">
    <property type="entry name" value="Translation proteins SH3-like domain"/>
    <property type="match status" value="1"/>
</dbReference>
<dbReference type="FunFam" id="2.30.30.30:FF:000002">
    <property type="entry name" value="Transcription termination/antitermination factor NusG"/>
    <property type="match status" value="1"/>
</dbReference>
<dbReference type="InterPro" id="IPR001062">
    <property type="entry name" value="Transcrpt_antiterm_NusG"/>
</dbReference>
<dbReference type="HAMAP" id="MF_00948">
    <property type="entry name" value="NusG"/>
    <property type="match status" value="1"/>
</dbReference>
<dbReference type="GO" id="GO:0006353">
    <property type="term" value="P:DNA-templated transcription termination"/>
    <property type="evidence" value="ECO:0007669"/>
    <property type="project" value="UniProtKB-UniRule"/>
</dbReference>
<evidence type="ECO:0000256" key="7">
    <source>
        <dbReference type="RuleBase" id="RU000538"/>
    </source>
</evidence>
<organism evidence="10 11">
    <name type="scientific">Dermacoccus abyssi</name>
    <dbReference type="NCBI Taxonomy" id="322596"/>
    <lineage>
        <taxon>Bacteria</taxon>
        <taxon>Bacillati</taxon>
        <taxon>Actinomycetota</taxon>
        <taxon>Actinomycetes</taxon>
        <taxon>Micrococcales</taxon>
        <taxon>Dermacoccaceae</taxon>
        <taxon>Dermacoccus</taxon>
    </lineage>
</organism>
<dbReference type="InterPro" id="IPR014722">
    <property type="entry name" value="Rib_uL2_dom2"/>
</dbReference>
<dbReference type="SUPFAM" id="SSF82679">
    <property type="entry name" value="N-utilization substance G protein NusG, N-terminal domain"/>
    <property type="match status" value="1"/>
</dbReference>
<dbReference type="Gene3D" id="2.30.30.30">
    <property type="match status" value="1"/>
</dbReference>
<dbReference type="InterPro" id="IPR006645">
    <property type="entry name" value="NGN-like_dom"/>
</dbReference>
<keyword evidence="4 5" id="KW-0804">Transcription</keyword>
<reference evidence="10 11" key="1">
    <citation type="submission" date="2018-08" db="EMBL/GenBank/DDBJ databases">
        <title>Whole genome sequence analysis of Dermacoccus abyssi bacteria isolated from Deep Mariana trench Micromonospora spp reveals genes involved in the environmental adaptation and production of secondary metabolites.</title>
        <authorList>
            <person name="Abdel-Mageed W.M."/>
            <person name="Lehri B."/>
            <person name="Nouioui I."/>
            <person name="Goodfellow I."/>
            <person name="Jaspars M."/>
            <person name="Karlyshev A."/>
        </authorList>
    </citation>
    <scope>NUCLEOTIDE SEQUENCE [LARGE SCALE GENOMIC DNA]</scope>
    <source>
        <strain evidence="10 11">MT1.1</strain>
    </source>
</reference>
<name>A0A417ZBT4_9MICO</name>
<dbReference type="NCBIfam" id="TIGR00922">
    <property type="entry name" value="nusG"/>
    <property type="match status" value="1"/>
</dbReference>
<comment type="similarity">
    <text evidence="5 7">Belongs to the NusG family.</text>
</comment>